<comment type="caution">
    <text evidence="1">The sequence shown here is derived from an EMBL/GenBank/DDBJ whole genome shotgun (WGS) entry which is preliminary data.</text>
</comment>
<accession>F9RQQ5</accession>
<reference evidence="1 2" key="1">
    <citation type="journal article" date="2012" name="Int. J. Syst. Evol. Microbiol.">
        <title>Vibrio caribbeanicus sp. nov., isolated from the marine sponge Scleritoderma cyanea.</title>
        <authorList>
            <person name="Hoffmann M."/>
            <person name="Monday S.R."/>
            <person name="Allard M.W."/>
            <person name="Strain E.A."/>
            <person name="Whittaker P."/>
            <person name="Naum M."/>
            <person name="McCarthy P.J."/>
            <person name="Lopez J.V."/>
            <person name="Fischer M."/>
            <person name="Brown E.W."/>
        </authorList>
    </citation>
    <scope>NUCLEOTIDE SEQUENCE [LARGE SCALE GENOMIC DNA]</scope>
    <source>
        <strain evidence="1 2">LMG 19158</strain>
    </source>
</reference>
<gene>
    <name evidence="1" type="ORF">VIS19158_11034</name>
</gene>
<dbReference type="EMBL" id="AFWE01000170">
    <property type="protein sequence ID" value="EGU33986.1"/>
    <property type="molecule type" value="Genomic_DNA"/>
</dbReference>
<name>F9RQQ5_9VIBR</name>
<dbReference type="Proteomes" id="UP000004349">
    <property type="component" value="Unassembled WGS sequence"/>
</dbReference>
<evidence type="ECO:0000313" key="1">
    <source>
        <dbReference type="EMBL" id="EGU33986.1"/>
    </source>
</evidence>
<sequence length="78" mass="9338">MRFDERIIEVVDMADFYFDPVSKMITKEFHCSYVPLAVKGEYSTPNYTEHVYLFLEAANDRRLFENCRTFDDLRSINI</sequence>
<proteinExistence type="predicted"/>
<protein>
    <submittedName>
        <fullName evidence="1">Uncharacterized protein</fullName>
    </submittedName>
</protein>
<dbReference type="AlphaFoldDB" id="F9RQQ5"/>
<organism evidence="1 2">
    <name type="scientific">Vibrio scophthalmi LMG 19158</name>
    <dbReference type="NCBI Taxonomy" id="870967"/>
    <lineage>
        <taxon>Bacteria</taxon>
        <taxon>Pseudomonadati</taxon>
        <taxon>Pseudomonadota</taxon>
        <taxon>Gammaproteobacteria</taxon>
        <taxon>Vibrionales</taxon>
        <taxon>Vibrionaceae</taxon>
        <taxon>Vibrio</taxon>
    </lineage>
</organism>
<evidence type="ECO:0000313" key="2">
    <source>
        <dbReference type="Proteomes" id="UP000004349"/>
    </source>
</evidence>
<dbReference type="RefSeq" id="WP_005596804.1">
    <property type="nucleotide sequence ID" value="NZ_AFWE01000170.1"/>
</dbReference>